<organism evidence="1 2">
    <name type="scientific">Puccinia sorghi</name>
    <dbReference type="NCBI Taxonomy" id="27349"/>
    <lineage>
        <taxon>Eukaryota</taxon>
        <taxon>Fungi</taxon>
        <taxon>Dikarya</taxon>
        <taxon>Basidiomycota</taxon>
        <taxon>Pucciniomycotina</taxon>
        <taxon>Pucciniomycetes</taxon>
        <taxon>Pucciniales</taxon>
        <taxon>Pucciniaceae</taxon>
        <taxon>Puccinia</taxon>
    </lineage>
</organism>
<comment type="caution">
    <text evidence="1">The sequence shown here is derived from an EMBL/GenBank/DDBJ whole genome shotgun (WGS) entry which is preliminary data.</text>
</comment>
<dbReference type="VEuPathDB" id="FungiDB:VP01_5627g1"/>
<keyword evidence="2" id="KW-1185">Reference proteome</keyword>
<gene>
    <name evidence="1" type="ORF">VP01_5627g1</name>
</gene>
<name>A0A0L6UL08_9BASI</name>
<dbReference type="EMBL" id="LAVV01010860">
    <property type="protein sequence ID" value="KNZ48495.1"/>
    <property type="molecule type" value="Genomic_DNA"/>
</dbReference>
<evidence type="ECO:0000313" key="1">
    <source>
        <dbReference type="EMBL" id="KNZ48495.1"/>
    </source>
</evidence>
<dbReference type="AlphaFoldDB" id="A0A0L6UL08"/>
<evidence type="ECO:0000313" key="2">
    <source>
        <dbReference type="Proteomes" id="UP000037035"/>
    </source>
</evidence>
<dbReference type="Proteomes" id="UP000037035">
    <property type="component" value="Unassembled WGS sequence"/>
</dbReference>
<accession>A0A0L6UL08</accession>
<proteinExistence type="predicted"/>
<sequence>MSFYSLRNFKMMVCNLPAMKGLRLIKELCMGLLLGKDSIS</sequence>
<reference evidence="1 2" key="1">
    <citation type="submission" date="2015-08" db="EMBL/GenBank/DDBJ databases">
        <title>Next Generation Sequencing and Analysis of the Genome of Puccinia sorghi L Schw, the Causal Agent of Maize Common Rust.</title>
        <authorList>
            <person name="Rochi L."/>
            <person name="Burguener G."/>
            <person name="Darino M."/>
            <person name="Turjanski A."/>
            <person name="Kreff E."/>
            <person name="Dieguez M.J."/>
            <person name="Sacco F."/>
        </authorList>
    </citation>
    <scope>NUCLEOTIDE SEQUENCE [LARGE SCALE GENOMIC DNA]</scope>
    <source>
        <strain evidence="1 2">RO10H11247</strain>
    </source>
</reference>
<protein>
    <submittedName>
        <fullName evidence="1">Uncharacterized protein</fullName>
    </submittedName>
</protein>